<evidence type="ECO:0000256" key="1">
    <source>
        <dbReference type="SAM" id="Phobius"/>
    </source>
</evidence>
<proteinExistence type="predicted"/>
<keyword evidence="2" id="KW-0732">Signal</keyword>
<organism evidence="3 4">
    <name type="scientific">Colocasia esculenta</name>
    <name type="common">Wild taro</name>
    <name type="synonym">Arum esculentum</name>
    <dbReference type="NCBI Taxonomy" id="4460"/>
    <lineage>
        <taxon>Eukaryota</taxon>
        <taxon>Viridiplantae</taxon>
        <taxon>Streptophyta</taxon>
        <taxon>Embryophyta</taxon>
        <taxon>Tracheophyta</taxon>
        <taxon>Spermatophyta</taxon>
        <taxon>Magnoliopsida</taxon>
        <taxon>Liliopsida</taxon>
        <taxon>Araceae</taxon>
        <taxon>Aroideae</taxon>
        <taxon>Colocasieae</taxon>
        <taxon>Colocasia</taxon>
    </lineage>
</organism>
<keyword evidence="1" id="KW-0812">Transmembrane</keyword>
<protein>
    <submittedName>
        <fullName evidence="3">Uncharacterized protein</fullName>
    </submittedName>
</protein>
<evidence type="ECO:0000256" key="2">
    <source>
        <dbReference type="SAM" id="SignalP"/>
    </source>
</evidence>
<dbReference type="EMBL" id="NMUH01001485">
    <property type="protein sequence ID" value="MQL92779.1"/>
    <property type="molecule type" value="Genomic_DNA"/>
</dbReference>
<evidence type="ECO:0000313" key="3">
    <source>
        <dbReference type="EMBL" id="MQL92779.1"/>
    </source>
</evidence>
<feature type="signal peptide" evidence="2">
    <location>
        <begin position="1"/>
        <end position="18"/>
    </location>
</feature>
<keyword evidence="1" id="KW-1133">Transmembrane helix</keyword>
<accession>A0A843VN93</accession>
<feature type="chain" id="PRO_5032358253" evidence="2">
    <location>
        <begin position="19"/>
        <end position="159"/>
    </location>
</feature>
<feature type="transmembrane region" description="Helical" evidence="1">
    <location>
        <begin position="89"/>
        <end position="122"/>
    </location>
</feature>
<keyword evidence="1" id="KW-0472">Membrane</keyword>
<keyword evidence="4" id="KW-1185">Reference proteome</keyword>
<comment type="caution">
    <text evidence="3">The sequence shown here is derived from an EMBL/GenBank/DDBJ whole genome shotgun (WGS) entry which is preliminary data.</text>
</comment>
<name>A0A843VN93_COLES</name>
<evidence type="ECO:0000313" key="4">
    <source>
        <dbReference type="Proteomes" id="UP000652761"/>
    </source>
</evidence>
<sequence>MALLRVHACLMLAGLVMGYKPAVWRGSCCACPACSPSAWHLRACPVQRLSPLPGTPILGSLLRECSRLRAVSPRCFQVRLVARAYTVVVAWPCLASVGVFGVALLAPASGGFHFGVLSVSYFRSWVPVRGGTGVCCFLTLWCVWGPSWFCLWALDLVEV</sequence>
<gene>
    <name evidence="3" type="ORF">Taro_025409</name>
</gene>
<reference evidence="3" key="1">
    <citation type="submission" date="2017-07" db="EMBL/GenBank/DDBJ databases">
        <title>Taro Niue Genome Assembly and Annotation.</title>
        <authorList>
            <person name="Atibalentja N."/>
            <person name="Keating K."/>
            <person name="Fields C.J."/>
        </authorList>
    </citation>
    <scope>NUCLEOTIDE SEQUENCE</scope>
    <source>
        <strain evidence="3">Niue_2</strain>
        <tissue evidence="3">Leaf</tissue>
    </source>
</reference>
<dbReference type="Proteomes" id="UP000652761">
    <property type="component" value="Unassembled WGS sequence"/>
</dbReference>
<dbReference type="AlphaFoldDB" id="A0A843VN93"/>
<feature type="transmembrane region" description="Helical" evidence="1">
    <location>
        <begin position="134"/>
        <end position="154"/>
    </location>
</feature>